<protein>
    <recommendedName>
        <fullName evidence="1">DUF4283 domain-containing protein</fullName>
    </recommendedName>
</protein>
<sequence length="55" mass="6491">MFEEMRAAWGLKEQVPYRELRDNRFLMEFGSEALMNKATKGGPWRHKGDAFIFVP</sequence>
<gene>
    <name evidence="2" type="ORF">C2845_PM07G10620</name>
</gene>
<dbReference type="EMBL" id="PQIB02000004">
    <property type="protein sequence ID" value="RLN22962.1"/>
    <property type="molecule type" value="Genomic_DNA"/>
</dbReference>
<dbReference type="InterPro" id="IPR025558">
    <property type="entry name" value="DUF4283"/>
</dbReference>
<evidence type="ECO:0000313" key="2">
    <source>
        <dbReference type="EMBL" id="RLN22962.1"/>
    </source>
</evidence>
<dbReference type="AlphaFoldDB" id="A0A3L6SK08"/>
<feature type="domain" description="DUF4283" evidence="1">
    <location>
        <begin position="5"/>
        <end position="50"/>
    </location>
</feature>
<comment type="caution">
    <text evidence="2">The sequence shown here is derived from an EMBL/GenBank/DDBJ whole genome shotgun (WGS) entry which is preliminary data.</text>
</comment>
<dbReference type="OrthoDB" id="696115at2759"/>
<reference evidence="3" key="1">
    <citation type="journal article" date="2019" name="Nat. Commun.">
        <title>The genome of broomcorn millet.</title>
        <authorList>
            <person name="Zou C."/>
            <person name="Miki D."/>
            <person name="Li D."/>
            <person name="Tang Q."/>
            <person name="Xiao L."/>
            <person name="Rajput S."/>
            <person name="Deng P."/>
            <person name="Jia W."/>
            <person name="Huang R."/>
            <person name="Zhang M."/>
            <person name="Sun Y."/>
            <person name="Hu J."/>
            <person name="Fu X."/>
            <person name="Schnable P.S."/>
            <person name="Li F."/>
            <person name="Zhang H."/>
            <person name="Feng B."/>
            <person name="Zhu X."/>
            <person name="Liu R."/>
            <person name="Schnable J.C."/>
            <person name="Zhu J.-K."/>
            <person name="Zhang H."/>
        </authorList>
    </citation>
    <scope>NUCLEOTIDE SEQUENCE [LARGE SCALE GENOMIC DNA]</scope>
</reference>
<evidence type="ECO:0000259" key="1">
    <source>
        <dbReference type="Pfam" id="PF14111"/>
    </source>
</evidence>
<keyword evidence="3" id="KW-1185">Reference proteome</keyword>
<accession>A0A3L6SK08</accession>
<evidence type="ECO:0000313" key="3">
    <source>
        <dbReference type="Proteomes" id="UP000275267"/>
    </source>
</evidence>
<organism evidence="2 3">
    <name type="scientific">Panicum miliaceum</name>
    <name type="common">Proso millet</name>
    <name type="synonym">Broomcorn millet</name>
    <dbReference type="NCBI Taxonomy" id="4540"/>
    <lineage>
        <taxon>Eukaryota</taxon>
        <taxon>Viridiplantae</taxon>
        <taxon>Streptophyta</taxon>
        <taxon>Embryophyta</taxon>
        <taxon>Tracheophyta</taxon>
        <taxon>Spermatophyta</taxon>
        <taxon>Magnoliopsida</taxon>
        <taxon>Liliopsida</taxon>
        <taxon>Poales</taxon>
        <taxon>Poaceae</taxon>
        <taxon>PACMAD clade</taxon>
        <taxon>Panicoideae</taxon>
        <taxon>Panicodae</taxon>
        <taxon>Paniceae</taxon>
        <taxon>Panicinae</taxon>
        <taxon>Panicum</taxon>
        <taxon>Panicum sect. Panicum</taxon>
    </lineage>
</organism>
<proteinExistence type="predicted"/>
<dbReference type="Pfam" id="PF14111">
    <property type="entry name" value="DUF4283"/>
    <property type="match status" value="1"/>
</dbReference>
<dbReference type="Proteomes" id="UP000275267">
    <property type="component" value="Unassembled WGS sequence"/>
</dbReference>
<name>A0A3L6SK08_PANMI</name>